<evidence type="ECO:0000256" key="4">
    <source>
        <dbReference type="ARBA" id="ARBA00022842"/>
    </source>
</evidence>
<feature type="domain" description="ATP-grasp" evidence="7">
    <location>
        <begin position="9"/>
        <end position="223"/>
    </location>
</feature>
<evidence type="ECO:0000256" key="2">
    <source>
        <dbReference type="ARBA" id="ARBA00022723"/>
    </source>
</evidence>
<feature type="binding site" evidence="5">
    <location>
        <position position="205"/>
    </location>
    <ligand>
        <name>Mg(2+)</name>
        <dbReference type="ChEBI" id="CHEBI:18420"/>
    </ligand>
</feature>
<feature type="binding site" evidence="5">
    <location>
        <position position="94"/>
    </location>
    <ligand>
        <name>ATP</name>
        <dbReference type="ChEBI" id="CHEBI:30616"/>
    </ligand>
</feature>
<dbReference type="FunFam" id="3.30.470.20:FF:000002">
    <property type="entry name" value="Succinate--CoA ligase [ADP-forming] subunit beta"/>
    <property type="match status" value="1"/>
</dbReference>
<dbReference type="InterPro" id="IPR005811">
    <property type="entry name" value="SUCC_ACL_C"/>
</dbReference>
<dbReference type="NCBIfam" id="TIGR01016">
    <property type="entry name" value="sucCoAbeta"/>
    <property type="match status" value="1"/>
</dbReference>
<protein>
    <recommendedName>
        <fullName evidence="5">Succinate--CoA ligase [ADP-forming] subunit beta</fullName>
        <ecNumber evidence="5">6.2.1.5</ecNumber>
    </recommendedName>
    <alternativeName>
        <fullName evidence="5">Succinyl-CoA synthetase subunit beta</fullName>
        <shortName evidence="5">SCS-beta</shortName>
    </alternativeName>
</protein>
<dbReference type="GO" id="GO:0004775">
    <property type="term" value="F:succinate-CoA ligase (ADP-forming) activity"/>
    <property type="evidence" value="ECO:0007669"/>
    <property type="project" value="UniProtKB-UniRule"/>
</dbReference>
<comment type="pathway">
    <text evidence="5">Carbohydrate metabolism; tricarboxylic acid cycle; succinate from succinyl-CoA (ligase route): step 1/1.</text>
</comment>
<comment type="similarity">
    <text evidence="5">Belongs to the succinate/malate CoA ligase beta subunit family.</text>
</comment>
<keyword evidence="1 5" id="KW-0436">Ligase</keyword>
<dbReference type="OMA" id="ITACDEV"/>
<dbReference type="SUPFAM" id="SSF56059">
    <property type="entry name" value="Glutathione synthetase ATP-binding domain-like"/>
    <property type="match status" value="1"/>
</dbReference>
<dbReference type="EMBL" id="NGJK01000083">
    <property type="protein sequence ID" value="RAP02549.1"/>
    <property type="molecule type" value="Genomic_DNA"/>
</dbReference>
<evidence type="ECO:0000256" key="1">
    <source>
        <dbReference type="ARBA" id="ARBA00022598"/>
    </source>
</evidence>
<dbReference type="EC" id="6.2.1.5" evidence="5"/>
<organism evidence="8 9">
    <name type="scientific">Methanosphaera stadtmanae</name>
    <dbReference type="NCBI Taxonomy" id="2317"/>
    <lineage>
        <taxon>Archaea</taxon>
        <taxon>Methanobacteriati</taxon>
        <taxon>Methanobacteriota</taxon>
        <taxon>Methanomada group</taxon>
        <taxon>Methanobacteria</taxon>
        <taxon>Methanobacteriales</taxon>
        <taxon>Methanobacteriaceae</taxon>
        <taxon>Methanosphaera</taxon>
    </lineage>
</organism>
<comment type="cofactor">
    <cofactor evidence="5">
        <name>Mg(2+)</name>
        <dbReference type="ChEBI" id="CHEBI:18420"/>
    </cofactor>
    <text evidence="5">Binds 1 Mg(2+) ion per subunit.</text>
</comment>
<accession>A0A328Q720</accession>
<dbReference type="Proteomes" id="UP000248557">
    <property type="component" value="Unassembled WGS sequence"/>
</dbReference>
<dbReference type="GO" id="GO:0042709">
    <property type="term" value="C:succinate-CoA ligase complex"/>
    <property type="evidence" value="ECO:0007669"/>
    <property type="project" value="TreeGrafter"/>
</dbReference>
<dbReference type="PIRSF" id="PIRSF001554">
    <property type="entry name" value="SucCS_beta"/>
    <property type="match status" value="1"/>
</dbReference>
<dbReference type="InterPro" id="IPR013815">
    <property type="entry name" value="ATP_grasp_subdomain_1"/>
</dbReference>
<dbReference type="NCBIfam" id="NF001913">
    <property type="entry name" value="PRK00696.1"/>
    <property type="match status" value="1"/>
</dbReference>
<keyword evidence="3 5" id="KW-0547">Nucleotide-binding</keyword>
<feature type="binding site" evidence="5">
    <location>
        <position position="91"/>
    </location>
    <ligand>
        <name>ATP</name>
        <dbReference type="ChEBI" id="CHEBI:30616"/>
    </ligand>
</feature>
<dbReference type="InterPro" id="IPR005809">
    <property type="entry name" value="Succ_CoA_ligase-like_bsu"/>
</dbReference>
<dbReference type="GO" id="GO:0005524">
    <property type="term" value="F:ATP binding"/>
    <property type="evidence" value="ECO:0007669"/>
    <property type="project" value="UniProtKB-UniRule"/>
</dbReference>
<comment type="function">
    <text evidence="5">Succinyl-CoA synthetase functions in the citric acid cycle (TCA), coupling the hydrolysis of succinyl-CoA to the synthesis of either ATP or GTP and thus represents the only step of substrate-level phosphorylation in the TCA. The beta subunit provides nucleotide specificity of the enzyme and binds the substrate succinate, while the binding sites for coenzyme A and phosphate are found in the alpha subunit.</text>
</comment>
<dbReference type="UniPathway" id="UPA00223">
    <property type="reaction ID" value="UER00999"/>
</dbReference>
<dbReference type="Pfam" id="PF08442">
    <property type="entry name" value="ATP-grasp_2"/>
    <property type="match status" value="1"/>
</dbReference>
<dbReference type="PANTHER" id="PTHR11815:SF10">
    <property type="entry name" value="SUCCINATE--COA LIGASE [GDP-FORMING] SUBUNIT BETA, MITOCHONDRIAL"/>
    <property type="match status" value="1"/>
</dbReference>
<dbReference type="Gene3D" id="3.30.470.20">
    <property type="entry name" value="ATP-grasp fold, B domain"/>
    <property type="match status" value="1"/>
</dbReference>
<proteinExistence type="inferred from homology"/>
<sequence>MNIHEYVAKKIFRVSNIKIPESYLASSPEEAAEKTKLIGKPVAVKSQVLSGGRGKAGGILFADTPEEAAQRTKELFTKTIKDEKVTQVLIEEKVENKISEYYLSIILDRDAKKPLIMASMAGGMDIEQVAKESPEKIVKQYVEPLEEFMPYQARNIAFKMGVDTNEVSAVGNFIWKLYQAFNDYDATVAEINPLIKTPDGFIAADAKMAIDDDAFFRHKKLKQFDLEHEDDSDDLAYIKLDGNIAVIGNGAGLTLTGMDLIQYYGEKPATFLDVGGGASEEVITRALRLVLKNPKVKVIFLNVLGGITRADDVANAVVNVTKEHESDIPVVIRLTGTNEEEGQKILTEHNIPFETSMERAAQIAVAKLHGE</sequence>
<dbReference type="GO" id="GO:0004776">
    <property type="term" value="F:succinate-CoA ligase (GDP-forming) activity"/>
    <property type="evidence" value="ECO:0007669"/>
    <property type="project" value="RHEA"/>
</dbReference>
<keyword evidence="5 6" id="KW-0067">ATP-binding</keyword>
<evidence type="ECO:0000259" key="7">
    <source>
        <dbReference type="PROSITE" id="PS50975"/>
    </source>
</evidence>
<dbReference type="HAMAP" id="MF_00558">
    <property type="entry name" value="Succ_CoA_beta"/>
    <property type="match status" value="1"/>
</dbReference>
<dbReference type="PROSITE" id="PS50975">
    <property type="entry name" value="ATP_GRASP"/>
    <property type="match status" value="1"/>
</dbReference>
<evidence type="ECO:0000256" key="5">
    <source>
        <dbReference type="HAMAP-Rule" id="MF_00558"/>
    </source>
</evidence>
<feature type="binding site" evidence="5">
    <location>
        <position position="192"/>
    </location>
    <ligand>
        <name>Mg(2+)</name>
        <dbReference type="ChEBI" id="CHEBI:18420"/>
    </ligand>
</feature>
<dbReference type="PROSITE" id="PS01217">
    <property type="entry name" value="SUCCINYL_COA_LIG_3"/>
    <property type="match status" value="1"/>
</dbReference>
<dbReference type="GO" id="GO:0000287">
    <property type="term" value="F:magnesium ion binding"/>
    <property type="evidence" value="ECO:0007669"/>
    <property type="project" value="UniProtKB-UniRule"/>
</dbReference>
<evidence type="ECO:0000256" key="3">
    <source>
        <dbReference type="ARBA" id="ARBA00022741"/>
    </source>
</evidence>
<comment type="subunit">
    <text evidence="5">Heterotetramer of two alpha and two beta subunits.</text>
</comment>
<feature type="binding site" evidence="5">
    <location>
        <position position="249"/>
    </location>
    <ligand>
        <name>substrate</name>
        <note>ligand shared with subunit alpha</note>
    </ligand>
</feature>
<keyword evidence="4 5" id="KW-0460">Magnesium</keyword>
<dbReference type="Gene3D" id="3.30.1490.20">
    <property type="entry name" value="ATP-grasp fold, A domain"/>
    <property type="match status" value="1"/>
</dbReference>
<name>A0A328Q720_9EURY</name>
<dbReference type="GO" id="GO:0006104">
    <property type="term" value="P:succinyl-CoA metabolic process"/>
    <property type="evidence" value="ECO:0007669"/>
    <property type="project" value="TreeGrafter"/>
</dbReference>
<dbReference type="Gene3D" id="3.40.50.261">
    <property type="entry name" value="Succinyl-CoA synthetase domains"/>
    <property type="match status" value="1"/>
</dbReference>
<dbReference type="InterPro" id="IPR013650">
    <property type="entry name" value="ATP-grasp_succ-CoA_synth-type"/>
</dbReference>
<keyword evidence="2 5" id="KW-0479">Metal-binding</keyword>
<dbReference type="GO" id="GO:0006099">
    <property type="term" value="P:tricarboxylic acid cycle"/>
    <property type="evidence" value="ECO:0007669"/>
    <property type="project" value="UniProtKB-UniRule"/>
</dbReference>
<feature type="binding site" evidence="5">
    <location>
        <position position="100"/>
    </location>
    <ligand>
        <name>ATP</name>
        <dbReference type="ChEBI" id="CHEBI:30616"/>
    </ligand>
</feature>
<gene>
    <name evidence="5" type="primary">sucC</name>
    <name evidence="8" type="ORF">CA615_06915</name>
</gene>
<dbReference type="SUPFAM" id="SSF52210">
    <property type="entry name" value="Succinyl-CoA synthetase domains"/>
    <property type="match status" value="1"/>
</dbReference>
<feature type="binding site" evidence="5">
    <location>
        <begin position="52"/>
        <end position="54"/>
    </location>
    <ligand>
        <name>ATP</name>
        <dbReference type="ChEBI" id="CHEBI:30616"/>
    </ligand>
</feature>
<dbReference type="InterPro" id="IPR011761">
    <property type="entry name" value="ATP-grasp"/>
</dbReference>
<feature type="binding site" evidence="5">
    <location>
        <position position="45"/>
    </location>
    <ligand>
        <name>ATP</name>
        <dbReference type="ChEBI" id="CHEBI:30616"/>
    </ligand>
</feature>
<comment type="catalytic activity">
    <reaction evidence="5">
        <text>succinate + ATP + CoA = succinyl-CoA + ADP + phosphate</text>
        <dbReference type="Rhea" id="RHEA:17661"/>
        <dbReference type="ChEBI" id="CHEBI:30031"/>
        <dbReference type="ChEBI" id="CHEBI:30616"/>
        <dbReference type="ChEBI" id="CHEBI:43474"/>
        <dbReference type="ChEBI" id="CHEBI:57287"/>
        <dbReference type="ChEBI" id="CHEBI:57292"/>
        <dbReference type="ChEBI" id="CHEBI:456216"/>
        <dbReference type="EC" id="6.2.1.5"/>
    </reaction>
</comment>
<evidence type="ECO:0000313" key="9">
    <source>
        <dbReference type="Proteomes" id="UP000248557"/>
    </source>
</evidence>
<evidence type="ECO:0000256" key="6">
    <source>
        <dbReference type="PROSITE-ProRule" id="PRU00409"/>
    </source>
</evidence>
<feature type="binding site" evidence="5">
    <location>
        <begin position="306"/>
        <end position="308"/>
    </location>
    <ligand>
        <name>substrate</name>
        <note>ligand shared with subunit alpha</note>
    </ligand>
</feature>
<keyword evidence="5" id="KW-0816">Tricarboxylic acid cycle</keyword>
<reference evidence="8 9" key="1">
    <citation type="submission" date="2017-05" db="EMBL/GenBank/DDBJ databases">
        <title>Host range expansion of the Methanosphaera genus to humans and monogastric animals involves recent and extensive reduction in genome content.</title>
        <authorList>
            <person name="Hoedt E.C."/>
            <person name="Volmer J.G."/>
            <person name="Parks D.H."/>
            <person name="Rosewarne C.P."/>
            <person name="Denman S.E."/>
            <person name="Mcsweeney C.S."/>
            <person name="O Cuiv P."/>
            <person name="Hugenholtz P."/>
            <person name="Tyson G.W."/>
            <person name="Morrison M."/>
        </authorList>
    </citation>
    <scope>NUCLEOTIDE SEQUENCE [LARGE SCALE GENOMIC DNA]</scope>
    <source>
        <strain evidence="8 9">PA5</strain>
    </source>
</reference>
<comment type="caution">
    <text evidence="8">The sequence shown here is derived from an EMBL/GenBank/DDBJ whole genome shotgun (WGS) entry which is preliminary data.</text>
</comment>
<dbReference type="InterPro" id="IPR017866">
    <property type="entry name" value="Succ-CoA_synthase_bsu_CS"/>
</dbReference>
<dbReference type="GeneID" id="41325958"/>
<dbReference type="RefSeq" id="WP_011406957.1">
    <property type="nucleotide sequence ID" value="NZ_CATZXA010000041.1"/>
</dbReference>
<dbReference type="PANTHER" id="PTHR11815">
    <property type="entry name" value="SUCCINYL-COA SYNTHETASE BETA CHAIN"/>
    <property type="match status" value="1"/>
</dbReference>
<dbReference type="Pfam" id="PF00549">
    <property type="entry name" value="Ligase_CoA"/>
    <property type="match status" value="1"/>
</dbReference>
<evidence type="ECO:0000313" key="8">
    <source>
        <dbReference type="EMBL" id="RAP02549.1"/>
    </source>
</evidence>
<dbReference type="InterPro" id="IPR016102">
    <property type="entry name" value="Succinyl-CoA_synth-like"/>
</dbReference>
<comment type="catalytic activity">
    <reaction evidence="5">
        <text>GTP + succinate + CoA = succinyl-CoA + GDP + phosphate</text>
        <dbReference type="Rhea" id="RHEA:22120"/>
        <dbReference type="ChEBI" id="CHEBI:30031"/>
        <dbReference type="ChEBI" id="CHEBI:37565"/>
        <dbReference type="ChEBI" id="CHEBI:43474"/>
        <dbReference type="ChEBI" id="CHEBI:57287"/>
        <dbReference type="ChEBI" id="CHEBI:57292"/>
        <dbReference type="ChEBI" id="CHEBI:58189"/>
    </reaction>
</comment>
<dbReference type="GeneID" id="3855292"/>
<dbReference type="AlphaFoldDB" id="A0A328Q720"/>